<gene>
    <name evidence="1" type="ORF">SAMN05216192_11310</name>
</gene>
<sequence>MNLEVLISTMNQKGLGLLEEMNIQSDAIVINQSDSFCSNTLIFNDYKVNFLSFDERGIGLSRNNALMRASAEISLLADDDVIYIDGYREAVIKSFEENPHADMIFFNVPSKNHLRPTHIIKKKSRVRWYNCLKYGAVKVAFRTEKLKQANIYFSLLFGGGAKYGSGEDSLFISECIQKGLKIYTDPTIIGYVKQEESTWFKGYNDKFFKDKGVLFYFISKKWARLLCLQFVIRHRKMFANEKNVLEAYKLMLKGVEEI</sequence>
<dbReference type="RefSeq" id="WP_090714792.1">
    <property type="nucleotide sequence ID" value="NZ_CBCSKY010000032.1"/>
</dbReference>
<dbReference type="SUPFAM" id="SSF53448">
    <property type="entry name" value="Nucleotide-diphospho-sugar transferases"/>
    <property type="match status" value="1"/>
</dbReference>
<name>A0A1G8RPR5_9BACL</name>
<organism evidence="1 2">
    <name type="scientific">Paenibacillus typhae</name>
    <dbReference type="NCBI Taxonomy" id="1174501"/>
    <lineage>
        <taxon>Bacteria</taxon>
        <taxon>Bacillati</taxon>
        <taxon>Bacillota</taxon>
        <taxon>Bacilli</taxon>
        <taxon>Bacillales</taxon>
        <taxon>Paenibacillaceae</taxon>
        <taxon>Paenibacillus</taxon>
    </lineage>
</organism>
<proteinExistence type="predicted"/>
<dbReference type="STRING" id="1174501.SAMN05216192_11310"/>
<dbReference type="Proteomes" id="UP000199050">
    <property type="component" value="Unassembled WGS sequence"/>
</dbReference>
<reference evidence="2" key="1">
    <citation type="submission" date="2016-10" db="EMBL/GenBank/DDBJ databases">
        <authorList>
            <person name="Varghese N."/>
            <person name="Submissions S."/>
        </authorList>
    </citation>
    <scope>NUCLEOTIDE SEQUENCE [LARGE SCALE GENOMIC DNA]</scope>
    <source>
        <strain evidence="2">CGMCC 1.11012</strain>
    </source>
</reference>
<evidence type="ECO:0000313" key="1">
    <source>
        <dbReference type="EMBL" id="SDJ18893.1"/>
    </source>
</evidence>
<evidence type="ECO:0008006" key="3">
    <source>
        <dbReference type="Google" id="ProtNLM"/>
    </source>
</evidence>
<dbReference type="Gene3D" id="3.90.550.10">
    <property type="entry name" value="Spore Coat Polysaccharide Biosynthesis Protein SpsA, Chain A"/>
    <property type="match status" value="1"/>
</dbReference>
<accession>A0A1G8RPR5</accession>
<dbReference type="EMBL" id="FNDX01000013">
    <property type="protein sequence ID" value="SDJ18893.1"/>
    <property type="molecule type" value="Genomic_DNA"/>
</dbReference>
<dbReference type="AlphaFoldDB" id="A0A1G8RPR5"/>
<evidence type="ECO:0000313" key="2">
    <source>
        <dbReference type="Proteomes" id="UP000199050"/>
    </source>
</evidence>
<keyword evidence="2" id="KW-1185">Reference proteome</keyword>
<dbReference type="CDD" id="cd00761">
    <property type="entry name" value="Glyco_tranf_GTA_type"/>
    <property type="match status" value="1"/>
</dbReference>
<dbReference type="OrthoDB" id="9778406at2"/>
<dbReference type="InterPro" id="IPR029044">
    <property type="entry name" value="Nucleotide-diphossugar_trans"/>
</dbReference>
<protein>
    <recommendedName>
        <fullName evidence="3">Glycosyl transferase family 2</fullName>
    </recommendedName>
</protein>